<dbReference type="InterPro" id="IPR015915">
    <property type="entry name" value="Kelch-typ_b-propeller"/>
</dbReference>
<organism evidence="1 2">
    <name type="scientific">Cerrena zonata</name>
    <dbReference type="NCBI Taxonomy" id="2478898"/>
    <lineage>
        <taxon>Eukaryota</taxon>
        <taxon>Fungi</taxon>
        <taxon>Dikarya</taxon>
        <taxon>Basidiomycota</taxon>
        <taxon>Agaricomycotina</taxon>
        <taxon>Agaricomycetes</taxon>
        <taxon>Polyporales</taxon>
        <taxon>Cerrenaceae</taxon>
        <taxon>Cerrena</taxon>
    </lineage>
</organism>
<dbReference type="EMBL" id="JASBNA010000087">
    <property type="protein sequence ID" value="KAK7677528.1"/>
    <property type="molecule type" value="Genomic_DNA"/>
</dbReference>
<protein>
    <recommendedName>
        <fullName evidence="3">MYND-type domain-containing protein</fullName>
    </recommendedName>
</protein>
<dbReference type="SUPFAM" id="SSF50965">
    <property type="entry name" value="Galactose oxidase, central domain"/>
    <property type="match status" value="1"/>
</dbReference>
<reference evidence="1 2" key="1">
    <citation type="submission" date="2022-09" db="EMBL/GenBank/DDBJ databases">
        <authorList>
            <person name="Palmer J.M."/>
        </authorList>
    </citation>
    <scope>NUCLEOTIDE SEQUENCE [LARGE SCALE GENOMIC DNA]</scope>
    <source>
        <strain evidence="1 2">DSM 7382</strain>
    </source>
</reference>
<evidence type="ECO:0000313" key="1">
    <source>
        <dbReference type="EMBL" id="KAK7677528.1"/>
    </source>
</evidence>
<dbReference type="AlphaFoldDB" id="A0AAW0F9C2"/>
<name>A0AAW0F9C2_9APHY</name>
<proteinExistence type="predicted"/>
<dbReference type="PANTHER" id="PTHR23244">
    <property type="entry name" value="KELCH REPEAT DOMAIN"/>
    <property type="match status" value="1"/>
</dbReference>
<dbReference type="InterPro" id="IPR006652">
    <property type="entry name" value="Kelch_1"/>
</dbReference>
<keyword evidence="2" id="KW-1185">Reference proteome</keyword>
<dbReference type="Gene3D" id="2.120.10.80">
    <property type="entry name" value="Kelch-type beta propeller"/>
    <property type="match status" value="2"/>
</dbReference>
<dbReference type="Proteomes" id="UP001385951">
    <property type="component" value="Unassembled WGS sequence"/>
</dbReference>
<accession>A0AAW0F9C2</accession>
<dbReference type="PANTHER" id="PTHR23244:SF471">
    <property type="entry name" value="GUANINE NUCLEOTIDE-BINDING PROTEIN SUBUNIT BETA 1-RELATED"/>
    <property type="match status" value="1"/>
</dbReference>
<sequence length="428" mass="49188">MRKQLTILGRLYVVAGEKAHLGPWYNDFHYLDLNSLNAGWHELPSYPNPQGMLRMTGWKMCVHDNKAYFFNSRPVLDYFDLVKAKWCQVKTRMADGHAWPFLAFDLMDYSACVAKGKMYVFGGTHGYCHLGTNLLLELDLKTYVWSPLSGYGSQQTLKPDWKIPGPRRHGVIWADTQVEGSERIYLLFGEADRQGAKMHHEPHASSESFGYGDFWSWDINGRSWRRERLRGNPPSARSEMAYTFNEKLGMAVVFGGYSPSISTLHVEQNKHFSFTYYADTFVYYSPTSPSSTESRPRWKYVLSRGFPTYRAQAQLITDQDTGRTYLFGGYTNAQFVPDSRHEISRSFNDLWQLKLDVPGGDFEDVDLEEERRTAKAGPWQRCFNCGSAGPWKKCGGSCGGRAFFCEPQCLKEGWKEHKTMHRCTNTKK</sequence>
<dbReference type="InterPro" id="IPR011043">
    <property type="entry name" value="Gal_Oxase/kelch_b-propeller"/>
</dbReference>
<evidence type="ECO:0000313" key="2">
    <source>
        <dbReference type="Proteomes" id="UP001385951"/>
    </source>
</evidence>
<gene>
    <name evidence="1" type="ORF">QCA50_019534</name>
</gene>
<evidence type="ECO:0008006" key="3">
    <source>
        <dbReference type="Google" id="ProtNLM"/>
    </source>
</evidence>
<dbReference type="Pfam" id="PF01344">
    <property type="entry name" value="Kelch_1"/>
    <property type="match status" value="1"/>
</dbReference>
<comment type="caution">
    <text evidence="1">The sequence shown here is derived from an EMBL/GenBank/DDBJ whole genome shotgun (WGS) entry which is preliminary data.</text>
</comment>